<dbReference type="InterPro" id="IPR048290">
    <property type="entry name" value="ZP_chr"/>
</dbReference>
<organism evidence="5 6">
    <name type="scientific">Huso huso</name>
    <name type="common">Beluga</name>
    <name type="synonym">Acipenser huso</name>
    <dbReference type="NCBI Taxonomy" id="61971"/>
    <lineage>
        <taxon>Eukaryota</taxon>
        <taxon>Metazoa</taxon>
        <taxon>Chordata</taxon>
        <taxon>Craniata</taxon>
        <taxon>Vertebrata</taxon>
        <taxon>Euteleostomi</taxon>
        <taxon>Actinopterygii</taxon>
        <taxon>Chondrostei</taxon>
        <taxon>Acipenseriformes</taxon>
        <taxon>Acipenseridae</taxon>
        <taxon>Huso</taxon>
    </lineage>
</organism>
<dbReference type="PROSITE" id="PS51034">
    <property type="entry name" value="ZP_2"/>
    <property type="match status" value="1"/>
</dbReference>
<sequence>MSNYYNYIEVIVHQPDISGFTLDGQTLERFSPIERKAFGFAAAQVFLGRSGGRHVISHESAPFGLYVYGIEQLVSYGYTIRNHGVRPEESLKCSSDAAEYRFPMTLVTSASLTIDDVHLADRTCKAQTEGRWVVVRAPFNTCGTTALVEGNKIVYSNTVYGTVPDTPIHRLEIPLKCEMTANETLSLDFRPAVKGVVGLGHYKVSLHFYHSDAFEDPVTEFPHEVDLSGRLYIEFVVESGDPNLQITADTCYSSPTQIPGSNTYTIIKDR</sequence>
<dbReference type="SMART" id="SM00241">
    <property type="entry name" value="ZP"/>
    <property type="match status" value="1"/>
</dbReference>
<evidence type="ECO:0000259" key="4">
    <source>
        <dbReference type="PROSITE" id="PS51034"/>
    </source>
</evidence>
<dbReference type="Proteomes" id="UP001369086">
    <property type="component" value="Unassembled WGS sequence"/>
</dbReference>
<evidence type="ECO:0000256" key="2">
    <source>
        <dbReference type="ARBA" id="ARBA00023157"/>
    </source>
</evidence>
<dbReference type="InterPro" id="IPR055356">
    <property type="entry name" value="ZP-N"/>
</dbReference>
<dbReference type="Pfam" id="PF00100">
    <property type="entry name" value="Zona_pellucida"/>
    <property type="match status" value="1"/>
</dbReference>
<evidence type="ECO:0000256" key="3">
    <source>
        <dbReference type="ARBA" id="ARBA00023180"/>
    </source>
</evidence>
<dbReference type="InterPro" id="IPR042235">
    <property type="entry name" value="ZP-C_dom"/>
</dbReference>
<dbReference type="PANTHER" id="PTHR14002">
    <property type="entry name" value="ENDOGLIN/TGF-BETA RECEPTOR TYPE III"/>
    <property type="match status" value="1"/>
</dbReference>
<keyword evidence="1" id="KW-0732">Signal</keyword>
<keyword evidence="6" id="KW-1185">Reference proteome</keyword>
<dbReference type="Pfam" id="PF23344">
    <property type="entry name" value="ZP-N"/>
    <property type="match status" value="1"/>
</dbReference>
<gene>
    <name evidence="5" type="ORF">HHUSO_G25483</name>
</gene>
<dbReference type="EMBL" id="JAHFZB010000025">
    <property type="protein sequence ID" value="KAK6474631.1"/>
    <property type="molecule type" value="Genomic_DNA"/>
</dbReference>
<keyword evidence="2" id="KW-1015">Disulfide bond</keyword>
<dbReference type="PRINTS" id="PR00023">
    <property type="entry name" value="ZPELLUCIDA"/>
</dbReference>
<name>A0ABR0YQI0_HUSHU</name>
<dbReference type="Gene3D" id="2.60.40.4100">
    <property type="entry name" value="Zona pellucida, ZP-C domain"/>
    <property type="match status" value="1"/>
</dbReference>
<reference evidence="5 6" key="1">
    <citation type="submission" date="2021-05" db="EMBL/GenBank/DDBJ databases">
        <authorList>
            <person name="Zahm M."/>
            <person name="Klopp C."/>
            <person name="Cabau C."/>
            <person name="Kuhl H."/>
            <person name="Suciu R."/>
            <person name="Ciorpac M."/>
            <person name="Holostenco D."/>
            <person name="Gessner J."/>
            <person name="Wuertz S."/>
            <person name="Hohne C."/>
            <person name="Stock M."/>
            <person name="Gislard M."/>
            <person name="Lluch J."/>
            <person name="Milhes M."/>
            <person name="Lampietro C."/>
            <person name="Lopez Roques C."/>
            <person name="Donnadieu C."/>
            <person name="Du K."/>
            <person name="Schartl M."/>
            <person name="Guiguen Y."/>
        </authorList>
    </citation>
    <scope>NUCLEOTIDE SEQUENCE [LARGE SCALE GENOMIC DNA]</scope>
    <source>
        <strain evidence="5">Hh-F2</strain>
        <tissue evidence="5">Blood</tissue>
    </source>
</reference>
<evidence type="ECO:0000313" key="5">
    <source>
        <dbReference type="EMBL" id="KAK6474631.1"/>
    </source>
</evidence>
<evidence type="ECO:0000313" key="6">
    <source>
        <dbReference type="Proteomes" id="UP001369086"/>
    </source>
</evidence>
<keyword evidence="3" id="KW-0325">Glycoprotein</keyword>
<accession>A0ABR0YQI0</accession>
<evidence type="ECO:0000256" key="1">
    <source>
        <dbReference type="ARBA" id="ARBA00022729"/>
    </source>
</evidence>
<dbReference type="InterPro" id="IPR001507">
    <property type="entry name" value="ZP_dom"/>
</dbReference>
<protein>
    <submittedName>
        <fullName evidence="5">IgGFc-binding protein-like</fullName>
    </submittedName>
</protein>
<dbReference type="PANTHER" id="PTHR14002:SF18">
    <property type="entry name" value="ONCOPROTEIN-INDUCED TRANSCRIPT 3 PROTEIN"/>
    <property type="match status" value="1"/>
</dbReference>
<dbReference type="InterPro" id="IPR055355">
    <property type="entry name" value="ZP-C"/>
</dbReference>
<feature type="domain" description="ZP" evidence="4">
    <location>
        <begin position="92"/>
        <end position="270"/>
    </location>
</feature>
<dbReference type="Gene3D" id="2.60.40.3210">
    <property type="entry name" value="Zona pellucida, ZP-N domain"/>
    <property type="match status" value="1"/>
</dbReference>
<proteinExistence type="predicted"/>
<comment type="caution">
    <text evidence="5">The sequence shown here is derived from an EMBL/GenBank/DDBJ whole genome shotgun (WGS) entry which is preliminary data.</text>
</comment>